<dbReference type="Proteomes" id="UP000019095">
    <property type="component" value="Chromosome"/>
</dbReference>
<dbReference type="PROSITE" id="PS51257">
    <property type="entry name" value="PROKAR_LIPOPROTEIN"/>
    <property type="match status" value="1"/>
</dbReference>
<evidence type="ECO:0000256" key="4">
    <source>
        <dbReference type="SAM" id="SignalP"/>
    </source>
</evidence>
<keyword evidence="7" id="KW-1185">Reference proteome</keyword>
<dbReference type="eggNOG" id="COG2913">
    <property type="taxonomic scope" value="Bacteria"/>
</dbReference>
<dbReference type="InterPro" id="IPR050330">
    <property type="entry name" value="Bact_OuterMem_StrucFunc"/>
</dbReference>
<dbReference type="Gene3D" id="3.30.1330.60">
    <property type="entry name" value="OmpA-like domain"/>
    <property type="match status" value="1"/>
</dbReference>
<dbReference type="RefSeq" id="WP_245592745.1">
    <property type="nucleotide sequence ID" value="NZ_CP003915.1"/>
</dbReference>
<dbReference type="EMBL" id="CP003915">
    <property type="protein sequence ID" value="AHG64325.1"/>
    <property type="molecule type" value="Genomic_DNA"/>
</dbReference>
<dbReference type="Pfam" id="PF00691">
    <property type="entry name" value="OmpA"/>
    <property type="match status" value="1"/>
</dbReference>
<evidence type="ECO:0000313" key="7">
    <source>
        <dbReference type="Proteomes" id="UP000019095"/>
    </source>
</evidence>
<dbReference type="CDD" id="cd07185">
    <property type="entry name" value="OmpA_C-like"/>
    <property type="match status" value="1"/>
</dbReference>
<dbReference type="InterPro" id="IPR007450">
    <property type="entry name" value="BamE_dom"/>
</dbReference>
<dbReference type="InterPro" id="IPR036737">
    <property type="entry name" value="OmpA-like_sf"/>
</dbReference>
<evidence type="ECO:0000313" key="6">
    <source>
        <dbReference type="EMBL" id="AHG64325.1"/>
    </source>
</evidence>
<keyword evidence="1 4" id="KW-0732">Signal</keyword>
<dbReference type="PANTHER" id="PTHR30329">
    <property type="entry name" value="STATOR ELEMENT OF FLAGELLAR MOTOR COMPLEX"/>
    <property type="match status" value="1"/>
</dbReference>
<dbReference type="Gene3D" id="3.30.1450.10">
    <property type="match status" value="1"/>
</dbReference>
<proteinExistence type="predicted"/>
<organism evidence="6 7">
    <name type="scientific">Advenella mimigardefordensis (strain DSM 17166 / LMG 22922 / DPN7)</name>
    <dbReference type="NCBI Taxonomy" id="1247726"/>
    <lineage>
        <taxon>Bacteria</taxon>
        <taxon>Pseudomonadati</taxon>
        <taxon>Pseudomonadota</taxon>
        <taxon>Betaproteobacteria</taxon>
        <taxon>Burkholderiales</taxon>
        <taxon>Alcaligenaceae</taxon>
    </lineage>
</organism>
<dbReference type="STRING" id="1247726.MIM_c22470"/>
<evidence type="ECO:0000256" key="2">
    <source>
        <dbReference type="ARBA" id="ARBA00023136"/>
    </source>
</evidence>
<dbReference type="GO" id="GO:0009279">
    <property type="term" value="C:cell outer membrane"/>
    <property type="evidence" value="ECO:0007669"/>
    <property type="project" value="InterPro"/>
</dbReference>
<feature type="signal peptide" evidence="4">
    <location>
        <begin position="1"/>
        <end position="33"/>
    </location>
</feature>
<evidence type="ECO:0000256" key="1">
    <source>
        <dbReference type="ARBA" id="ARBA00022729"/>
    </source>
</evidence>
<feature type="chain" id="PRO_5004792961" evidence="4">
    <location>
        <begin position="34"/>
        <end position="284"/>
    </location>
</feature>
<gene>
    <name evidence="6" type="ORF">MIM_c22470</name>
</gene>
<name>W0PGK1_ADVMD</name>
<reference evidence="6 7" key="1">
    <citation type="journal article" date="2014" name="Microbiology">
        <title>Unravelling the complete genome sequence of Advenella mimigardefordensis strain DPN7T and novel insights in the catabolism of the xenobiotic polythioester precursor 3,3'-dithiodipropionate.</title>
        <authorList>
            <person name="Wubbeler J.H."/>
            <person name="Hiessl S."/>
            <person name="Schuldes J."/>
            <person name="Thurmer A."/>
            <person name="Daniel R."/>
            <person name="Steinbuchel A."/>
        </authorList>
    </citation>
    <scope>NUCLEOTIDE SEQUENCE [LARGE SCALE GENOMIC DNA]</scope>
    <source>
        <strain evidence="7">DSM 17166 / LMG 22922 / DPN7</strain>
    </source>
</reference>
<dbReference type="InterPro" id="IPR006665">
    <property type="entry name" value="OmpA-like"/>
</dbReference>
<evidence type="ECO:0000256" key="3">
    <source>
        <dbReference type="PROSITE-ProRule" id="PRU00473"/>
    </source>
</evidence>
<dbReference type="PANTHER" id="PTHR30329:SF17">
    <property type="entry name" value="LIPOPROTEIN YFIB-RELATED"/>
    <property type="match status" value="1"/>
</dbReference>
<dbReference type="SUPFAM" id="SSF103088">
    <property type="entry name" value="OmpA-like"/>
    <property type="match status" value="1"/>
</dbReference>
<dbReference type="InterPro" id="IPR037873">
    <property type="entry name" value="BamE-like"/>
</dbReference>
<sequence length="284" mass="31013">MMMKYSTSKSVVVATVLAASLFLGGCSSLSNVAADGTTDNPVFPEPGRVTFNDGQGTFPNRSSLNEVKAGMTKDQLYYLLGRPHFREGFFGVREWDYLFNFHTSKNGKNSVTTCQFKVLFDKDHRAQSFFMRPVGEPNALCRLGHAQSKRAVQQFDLAADGVFAFDKSDLKNLTASGKEKLQNLARNIAQLGAIESIEITGYTDPLGSESYNRSLSQRRASTVRQYLGTLGIPLSIMSAQGAGETTAFAQCDKSMSRTALISCLSPNRRVTFKVVSAANLPSAR</sequence>
<dbReference type="eggNOG" id="COG2885">
    <property type="taxonomic scope" value="Bacteria"/>
</dbReference>
<dbReference type="InterPro" id="IPR006690">
    <property type="entry name" value="OMPA-like_CS"/>
</dbReference>
<accession>W0PGK1</accession>
<dbReference type="Pfam" id="PF04355">
    <property type="entry name" value="BamE"/>
    <property type="match status" value="1"/>
</dbReference>
<evidence type="ECO:0000259" key="5">
    <source>
        <dbReference type="PROSITE" id="PS51123"/>
    </source>
</evidence>
<keyword evidence="2 3" id="KW-0472">Membrane</keyword>
<dbReference type="PATRIC" id="fig|1247726.3.peg.2472"/>
<dbReference type="PROSITE" id="PS51123">
    <property type="entry name" value="OMPA_2"/>
    <property type="match status" value="1"/>
</dbReference>
<dbReference type="HOGENOM" id="CLU_016890_11_0_4"/>
<feature type="domain" description="OmpA-like" evidence="5">
    <location>
        <begin position="150"/>
        <end position="278"/>
    </location>
</feature>
<dbReference type="KEGG" id="amim:MIM_c22470"/>
<protein>
    <submittedName>
        <fullName evidence="6">OmpA/MotB domain-containing protein</fullName>
    </submittedName>
</protein>
<dbReference type="PROSITE" id="PS01068">
    <property type="entry name" value="OMPA_1"/>
    <property type="match status" value="1"/>
</dbReference>
<dbReference type="AlphaFoldDB" id="W0PGK1"/>